<dbReference type="InterPro" id="IPR039426">
    <property type="entry name" value="TonB-dep_rcpt-like"/>
</dbReference>
<reference evidence="16 17" key="1">
    <citation type="submission" date="2021-01" db="EMBL/GenBank/DDBJ databases">
        <title>Genomic Encyclopedia of Type Strains, Phase IV (KMG-IV): sequencing the most valuable type-strain genomes for metagenomic binning, comparative biology and taxonomic classification.</title>
        <authorList>
            <person name="Goeker M."/>
        </authorList>
    </citation>
    <scope>NUCLEOTIDE SEQUENCE [LARGE SCALE GENOMIC DNA]</scope>
    <source>
        <strain evidence="16 17">DSM 6130</strain>
    </source>
</reference>
<sequence>MTSGHRNERGARLRLAASLLAGAALIAPAGAKAQTASERPFSVPAGRLGDALAAFGRQAGLQLAYRPDLAAGKTTAGLSGPATPDAGLRRLLAGTGLTYQLTSARTAVITAAAAAADDAPNADGSLVLSPIQVTGAGGVAPADAPYVTPAPTAHISRETIERFRGSSPADIFRGTPGVMSGEARNGAGSIDVNIRGMQGMGRVAVTVDGAENAVTVYQGYQGVSNRTFVDPDLLASVDILKGADVASFGTAGTVSMRTLDAGDIVQEGRDYGVRVKGGFGTNTTKPKAGSVAGYAWPTSPVAAPVATPSPDGMDRPGFLEPTNGSGSAVAAVRQENYDLVAGFAYRKQGNYFAGENGPGAKPVNVGPRRICNSVNYCQDWPAYVENGGIANTRKGEEVLNTQLETMSWIAKGTLRFGDGQSVQLGYTGFRGEAGDRIASRLTSDRGQAVQQAQTSGSDLDTGTLRYRWNPDDNDLINLKANLWWSRLDLRNPLRTGFLPPKKGDFRAGSNTDMWGSEVTNTSVVPLSSFGSVDVTYGLSYRGEDTRPSPGTRDAETWLDYRDGRRHEGAGFVKSAWKPLDWLTVNGGLRYSRFWSEDRNDPYLERSYDYDAKLSDGGFSPSVGVTVEPIKGAQLFVNYSSALRAPSIMESVSAFTMQVNSAVKPERSRNWEVGANLVRDGVFADGDRGMVKLSYFNWDVKDYISREWRQAPEGWWGMQIHNIDRARFSGLEFSGKYEVHDFTAELTANYYLNVEFCRTAGACENKSLYADYSTNQVPPEYSLSLTASQKFWETLTIGGRLSHVGPRAIGHGDATAQGASTFIALVDWKPYTLVDVFAQYKINTYLTADFRIENLTDKYYVDPLGLVLQPGPGRTFYASMTATF</sequence>
<evidence type="ECO:0000256" key="13">
    <source>
        <dbReference type="RuleBase" id="RU003357"/>
    </source>
</evidence>
<evidence type="ECO:0000256" key="6">
    <source>
        <dbReference type="ARBA" id="ARBA00022692"/>
    </source>
</evidence>
<dbReference type="PANTHER" id="PTHR30069">
    <property type="entry name" value="TONB-DEPENDENT OUTER MEMBRANE RECEPTOR"/>
    <property type="match status" value="1"/>
</dbReference>
<keyword evidence="17" id="KW-1185">Reference proteome</keyword>
<proteinExistence type="inferred from homology"/>
<evidence type="ECO:0000256" key="12">
    <source>
        <dbReference type="PROSITE-ProRule" id="PRU01360"/>
    </source>
</evidence>
<gene>
    <name evidence="16" type="ORF">JOD31_001490</name>
</gene>
<dbReference type="Proteomes" id="UP000758856">
    <property type="component" value="Unassembled WGS sequence"/>
</dbReference>
<evidence type="ECO:0000313" key="16">
    <source>
        <dbReference type="EMBL" id="MBM7851265.1"/>
    </source>
</evidence>
<dbReference type="Pfam" id="PF07660">
    <property type="entry name" value="STN"/>
    <property type="match status" value="1"/>
</dbReference>
<evidence type="ECO:0000256" key="1">
    <source>
        <dbReference type="ARBA" id="ARBA00004571"/>
    </source>
</evidence>
<comment type="similarity">
    <text evidence="2 12 13">Belongs to the TonB-dependent receptor family.</text>
</comment>
<evidence type="ECO:0000256" key="4">
    <source>
        <dbReference type="ARBA" id="ARBA00022452"/>
    </source>
</evidence>
<keyword evidence="11 12" id="KW-0998">Cell outer membrane</keyword>
<keyword evidence="9 12" id="KW-0472">Membrane</keyword>
<keyword evidence="3 12" id="KW-0813">Transport</keyword>
<keyword evidence="6 12" id="KW-0812">Transmembrane</keyword>
<evidence type="ECO:0000256" key="5">
    <source>
        <dbReference type="ARBA" id="ARBA00022496"/>
    </source>
</evidence>
<name>A0ABS2T5X8_9HYPH</name>
<evidence type="ECO:0000256" key="2">
    <source>
        <dbReference type="ARBA" id="ARBA00009810"/>
    </source>
</evidence>
<keyword evidence="8 13" id="KW-0798">TonB box</keyword>
<feature type="chain" id="PRO_5045365986" evidence="14">
    <location>
        <begin position="34"/>
        <end position="883"/>
    </location>
</feature>
<dbReference type="InterPro" id="IPR012910">
    <property type="entry name" value="Plug_dom"/>
</dbReference>
<dbReference type="InterPro" id="IPR037066">
    <property type="entry name" value="Plug_dom_sf"/>
</dbReference>
<evidence type="ECO:0000256" key="8">
    <source>
        <dbReference type="ARBA" id="ARBA00023077"/>
    </source>
</evidence>
<accession>A0ABS2T5X8</accession>
<evidence type="ECO:0000256" key="9">
    <source>
        <dbReference type="ARBA" id="ARBA00023136"/>
    </source>
</evidence>
<dbReference type="PROSITE" id="PS52016">
    <property type="entry name" value="TONB_DEPENDENT_REC_3"/>
    <property type="match status" value="1"/>
</dbReference>
<evidence type="ECO:0000256" key="3">
    <source>
        <dbReference type="ARBA" id="ARBA00022448"/>
    </source>
</evidence>
<comment type="subcellular location">
    <subcellularLocation>
        <location evidence="1 12">Cell outer membrane</location>
        <topology evidence="1 12">Multi-pass membrane protein</topology>
    </subcellularLocation>
</comment>
<dbReference type="InterPro" id="IPR000531">
    <property type="entry name" value="Beta-barrel_TonB"/>
</dbReference>
<evidence type="ECO:0000256" key="7">
    <source>
        <dbReference type="ARBA" id="ARBA00023004"/>
    </source>
</evidence>
<keyword evidence="5" id="KW-0406">Ion transport</keyword>
<dbReference type="EMBL" id="JAFBCY010000002">
    <property type="protein sequence ID" value="MBM7851265.1"/>
    <property type="molecule type" value="Genomic_DNA"/>
</dbReference>
<dbReference type="PANTHER" id="PTHR30069:SF41">
    <property type="entry name" value="HEME_HEMOPEXIN UTILIZATION PROTEIN C"/>
    <property type="match status" value="1"/>
</dbReference>
<feature type="domain" description="Secretin/TonB short N-terminal" evidence="15">
    <location>
        <begin position="61"/>
        <end position="112"/>
    </location>
</feature>
<dbReference type="Pfam" id="PF00593">
    <property type="entry name" value="TonB_dep_Rec_b-barrel"/>
    <property type="match status" value="1"/>
</dbReference>
<dbReference type="InterPro" id="IPR011662">
    <property type="entry name" value="Secretin/TonB_short_N"/>
</dbReference>
<evidence type="ECO:0000256" key="10">
    <source>
        <dbReference type="ARBA" id="ARBA00023170"/>
    </source>
</evidence>
<dbReference type="Gene3D" id="3.55.50.30">
    <property type="match status" value="1"/>
</dbReference>
<keyword evidence="14" id="KW-0732">Signal</keyword>
<dbReference type="InterPro" id="IPR036942">
    <property type="entry name" value="Beta-barrel_TonB_sf"/>
</dbReference>
<keyword evidence="10 16" id="KW-0675">Receptor</keyword>
<protein>
    <submittedName>
        <fullName evidence="16">Hemoglobin/transferrin/lactoferrin receptor protein</fullName>
    </submittedName>
</protein>
<dbReference type="Pfam" id="PF07715">
    <property type="entry name" value="Plug"/>
    <property type="match status" value="1"/>
</dbReference>
<comment type="caution">
    <text evidence="16">The sequence shown here is derived from an EMBL/GenBank/DDBJ whole genome shotgun (WGS) entry which is preliminary data.</text>
</comment>
<evidence type="ECO:0000259" key="15">
    <source>
        <dbReference type="SMART" id="SM00965"/>
    </source>
</evidence>
<dbReference type="Gene3D" id="2.170.130.10">
    <property type="entry name" value="TonB-dependent receptor, plug domain"/>
    <property type="match status" value="1"/>
</dbReference>
<keyword evidence="5" id="KW-0410">Iron transport</keyword>
<evidence type="ECO:0000256" key="11">
    <source>
        <dbReference type="ARBA" id="ARBA00023237"/>
    </source>
</evidence>
<dbReference type="Gene3D" id="2.40.170.20">
    <property type="entry name" value="TonB-dependent receptor, beta-barrel domain"/>
    <property type="match status" value="1"/>
</dbReference>
<evidence type="ECO:0000256" key="14">
    <source>
        <dbReference type="SAM" id="SignalP"/>
    </source>
</evidence>
<dbReference type="SUPFAM" id="SSF56935">
    <property type="entry name" value="Porins"/>
    <property type="match status" value="1"/>
</dbReference>
<keyword evidence="7" id="KW-0408">Iron</keyword>
<feature type="signal peptide" evidence="14">
    <location>
        <begin position="1"/>
        <end position="33"/>
    </location>
</feature>
<dbReference type="SMART" id="SM00965">
    <property type="entry name" value="STN"/>
    <property type="match status" value="1"/>
</dbReference>
<evidence type="ECO:0000313" key="17">
    <source>
        <dbReference type="Proteomes" id="UP000758856"/>
    </source>
</evidence>
<organism evidence="16 17">
    <name type="scientific">Methylopila capsulata</name>
    <dbReference type="NCBI Taxonomy" id="61654"/>
    <lineage>
        <taxon>Bacteria</taxon>
        <taxon>Pseudomonadati</taxon>
        <taxon>Pseudomonadota</taxon>
        <taxon>Alphaproteobacteria</taxon>
        <taxon>Hyphomicrobiales</taxon>
        <taxon>Methylopilaceae</taxon>
        <taxon>Methylopila</taxon>
    </lineage>
</organism>
<dbReference type="RefSeq" id="WP_271206106.1">
    <property type="nucleotide sequence ID" value="NZ_BSFF01000001.1"/>
</dbReference>
<keyword evidence="4 12" id="KW-1134">Transmembrane beta strand</keyword>